<sequence>MLRLMKMERPSAFQSPSKLMMILFKTIVRCMVVASASLDHLKNPSGVRSYRGSSGFDAMNSAGRSILIVCMIYQELIAVQAGSNCLRKIT</sequence>
<reference evidence="1 2" key="1">
    <citation type="submission" date="2018-08" db="EMBL/GenBank/DDBJ databases">
        <authorList>
            <person name="Muller C M."/>
        </authorList>
    </citation>
    <scope>NUCLEOTIDE SEQUENCE [LARGE SCALE GENOMIC DNA]</scope>
</reference>
<gene>
    <name evidence="1" type="ORF">BGT96224V316_LOCUS672</name>
</gene>
<evidence type="ECO:0000313" key="2">
    <source>
        <dbReference type="Proteomes" id="UP000324639"/>
    </source>
</evidence>
<accession>A0A9X9L8Q3</accession>
<proteinExistence type="predicted"/>
<name>A0A9X9L8Q3_BLUGR</name>
<keyword evidence="2" id="KW-1185">Reference proteome</keyword>
<dbReference type="EMBL" id="LR026985">
    <property type="protein sequence ID" value="VCU39412.1"/>
    <property type="molecule type" value="Genomic_DNA"/>
</dbReference>
<dbReference type="AlphaFoldDB" id="A0A9X9L8Q3"/>
<evidence type="ECO:0000313" key="1">
    <source>
        <dbReference type="EMBL" id="VCU39412.1"/>
    </source>
</evidence>
<organism evidence="1 2">
    <name type="scientific">Blumeria graminis f. sp. tritici</name>
    <dbReference type="NCBI Taxonomy" id="62690"/>
    <lineage>
        <taxon>Eukaryota</taxon>
        <taxon>Fungi</taxon>
        <taxon>Dikarya</taxon>
        <taxon>Ascomycota</taxon>
        <taxon>Pezizomycotina</taxon>
        <taxon>Leotiomycetes</taxon>
        <taxon>Erysiphales</taxon>
        <taxon>Erysiphaceae</taxon>
        <taxon>Blumeria</taxon>
    </lineage>
</organism>
<dbReference type="Proteomes" id="UP000324639">
    <property type="component" value="Chromosome Bgt_-02"/>
</dbReference>
<protein>
    <submittedName>
        <fullName evidence="1">BgtE-4526</fullName>
    </submittedName>
</protein>